<dbReference type="SMART" id="SM00382">
    <property type="entry name" value="AAA"/>
    <property type="match status" value="2"/>
</dbReference>
<keyword evidence="7 11" id="KW-0067">ATP-binding</keyword>
<keyword evidence="9" id="KW-0472">Membrane</keyword>
<name>A0A4R3KTF5_9SPHI</name>
<evidence type="ECO:0000256" key="7">
    <source>
        <dbReference type="ARBA" id="ARBA00022840"/>
    </source>
</evidence>
<evidence type="ECO:0000256" key="9">
    <source>
        <dbReference type="ARBA" id="ARBA00023136"/>
    </source>
</evidence>
<evidence type="ECO:0000259" key="10">
    <source>
        <dbReference type="PROSITE" id="PS50893"/>
    </source>
</evidence>
<dbReference type="PROSITE" id="PS50893">
    <property type="entry name" value="ABC_TRANSPORTER_2"/>
    <property type="match status" value="2"/>
</dbReference>
<keyword evidence="2" id="KW-0813">Transport</keyword>
<dbReference type="InterPro" id="IPR003593">
    <property type="entry name" value="AAA+_ATPase"/>
</dbReference>
<dbReference type="GO" id="GO:0016887">
    <property type="term" value="F:ATP hydrolysis activity"/>
    <property type="evidence" value="ECO:0007669"/>
    <property type="project" value="InterPro"/>
</dbReference>
<dbReference type="InterPro" id="IPR050107">
    <property type="entry name" value="ABC_carbohydrate_import_ATPase"/>
</dbReference>
<protein>
    <submittedName>
        <fullName evidence="11">Monosaccharide ABC transporter ATP-binding protein (CUT2 family)</fullName>
    </submittedName>
</protein>
<evidence type="ECO:0000256" key="2">
    <source>
        <dbReference type="ARBA" id="ARBA00022448"/>
    </source>
</evidence>
<keyword evidence="12" id="KW-1185">Reference proteome</keyword>
<keyword evidence="5" id="KW-0677">Repeat</keyword>
<evidence type="ECO:0000256" key="4">
    <source>
        <dbReference type="ARBA" id="ARBA00022597"/>
    </source>
</evidence>
<proteinExistence type="predicted"/>
<keyword evidence="6" id="KW-0547">Nucleotide-binding</keyword>
<feature type="domain" description="ABC transporter" evidence="10">
    <location>
        <begin position="250"/>
        <end position="493"/>
    </location>
</feature>
<dbReference type="GO" id="GO:0005524">
    <property type="term" value="F:ATP binding"/>
    <property type="evidence" value="ECO:0007669"/>
    <property type="project" value="UniProtKB-KW"/>
</dbReference>
<keyword evidence="3" id="KW-1003">Cell membrane</keyword>
<dbReference type="Pfam" id="PF00005">
    <property type="entry name" value="ABC_tran"/>
    <property type="match status" value="2"/>
</dbReference>
<evidence type="ECO:0000256" key="8">
    <source>
        <dbReference type="ARBA" id="ARBA00022967"/>
    </source>
</evidence>
<dbReference type="Gene3D" id="3.40.50.300">
    <property type="entry name" value="P-loop containing nucleotide triphosphate hydrolases"/>
    <property type="match status" value="2"/>
</dbReference>
<evidence type="ECO:0000256" key="6">
    <source>
        <dbReference type="ARBA" id="ARBA00022741"/>
    </source>
</evidence>
<evidence type="ECO:0000256" key="5">
    <source>
        <dbReference type="ARBA" id="ARBA00022737"/>
    </source>
</evidence>
<evidence type="ECO:0000256" key="3">
    <source>
        <dbReference type="ARBA" id="ARBA00022475"/>
    </source>
</evidence>
<dbReference type="CDD" id="cd03215">
    <property type="entry name" value="ABC_Carb_Monos_II"/>
    <property type="match status" value="1"/>
</dbReference>
<dbReference type="CDD" id="cd03216">
    <property type="entry name" value="ABC_Carb_Monos_I"/>
    <property type="match status" value="1"/>
</dbReference>
<gene>
    <name evidence="11" type="ORF">EDD80_103309</name>
</gene>
<evidence type="ECO:0000313" key="12">
    <source>
        <dbReference type="Proteomes" id="UP000295807"/>
    </source>
</evidence>
<accession>A0A4R3KTF5</accession>
<comment type="caution">
    <text evidence="11">The sequence shown here is derived from an EMBL/GenBank/DDBJ whole genome shotgun (WGS) entry which is preliminary data.</text>
</comment>
<dbReference type="PANTHER" id="PTHR43790">
    <property type="entry name" value="CARBOHYDRATE TRANSPORT ATP-BINDING PROTEIN MG119-RELATED"/>
    <property type="match status" value="1"/>
</dbReference>
<keyword evidence="8" id="KW-1278">Translocase</keyword>
<dbReference type="OrthoDB" id="1115710at2"/>
<dbReference type="Proteomes" id="UP000295807">
    <property type="component" value="Unassembled WGS sequence"/>
</dbReference>
<keyword evidence="4" id="KW-0762">Sugar transport</keyword>
<sequence length="496" mass="54345">MEILRAENISKSFAGVKVLDNVRLQVEGGSVHALMGENGAGKSTFMNILMGMFPPDEGSLYIRGKEVRFAGARDAIRHGLSMIHQELLVFPELTVAENILMRREPLARGGWISRSRLYGQAAELMKQLEITIPVHEKMKNLSIGAMQMVEIVKAVSNQASVFIMDEPTSAISQRETAILFRIIDALKQQGKAIIYISHKMDEIFRVADAVTVLRDGKYIATREKDALDMQELITLIVGRELGNLYRKEETHPGDVLLEVKGLHAAGARGVSFAVRKGEVMGIAGLMGSGRTSIAHAIAGMEKITSGELLLNGLPARIDSPGAAKKQGIGLVTEDRKQWGLIPEASVKHNMVLSSLKKHSRSMLLDPARENAVADREIERFRIRASSRNQAVKSLSGGNQQKVVLSGMHLNSPGLIILDEPTRGVDIGAKQEIYQYISSQAALGKAVILISSELPEILALSDRILVIREGRVKAELGREEASQELIMKYAMTHEPAN</sequence>
<dbReference type="GO" id="GO:0005886">
    <property type="term" value="C:plasma membrane"/>
    <property type="evidence" value="ECO:0007669"/>
    <property type="project" value="UniProtKB-SubCell"/>
</dbReference>
<feature type="domain" description="ABC transporter" evidence="10">
    <location>
        <begin position="4"/>
        <end position="240"/>
    </location>
</feature>
<comment type="subcellular location">
    <subcellularLocation>
        <location evidence="1">Cell membrane</location>
        <topology evidence="1">Peripheral membrane protein</topology>
    </subcellularLocation>
</comment>
<evidence type="ECO:0000256" key="1">
    <source>
        <dbReference type="ARBA" id="ARBA00004202"/>
    </source>
</evidence>
<reference evidence="11 12" key="1">
    <citation type="submission" date="2019-03" db="EMBL/GenBank/DDBJ databases">
        <title>Genomic Encyclopedia of Type Strains, Phase IV (KMG-IV): sequencing the most valuable type-strain genomes for metagenomic binning, comparative biology and taxonomic classification.</title>
        <authorList>
            <person name="Goeker M."/>
        </authorList>
    </citation>
    <scope>NUCLEOTIDE SEQUENCE [LARGE SCALE GENOMIC DNA]</scope>
    <source>
        <strain evidence="11 12">DSM 21100</strain>
    </source>
</reference>
<dbReference type="PANTHER" id="PTHR43790:SF3">
    <property type="entry name" value="D-ALLOSE IMPORT ATP-BINDING PROTEIN ALSA-RELATED"/>
    <property type="match status" value="1"/>
</dbReference>
<organism evidence="11 12">
    <name type="scientific">Anseongella ginsenosidimutans</name>
    <dbReference type="NCBI Taxonomy" id="496056"/>
    <lineage>
        <taxon>Bacteria</taxon>
        <taxon>Pseudomonadati</taxon>
        <taxon>Bacteroidota</taxon>
        <taxon>Sphingobacteriia</taxon>
        <taxon>Sphingobacteriales</taxon>
        <taxon>Sphingobacteriaceae</taxon>
        <taxon>Anseongella</taxon>
    </lineage>
</organism>
<dbReference type="SUPFAM" id="SSF52540">
    <property type="entry name" value="P-loop containing nucleoside triphosphate hydrolases"/>
    <property type="match status" value="2"/>
</dbReference>
<dbReference type="EMBL" id="SMAD01000003">
    <property type="protein sequence ID" value="TCS88444.1"/>
    <property type="molecule type" value="Genomic_DNA"/>
</dbReference>
<dbReference type="FunFam" id="3.40.50.300:FF:000127">
    <property type="entry name" value="Ribose import ATP-binding protein RbsA"/>
    <property type="match status" value="1"/>
</dbReference>
<dbReference type="AlphaFoldDB" id="A0A4R3KTF5"/>
<dbReference type="InterPro" id="IPR027417">
    <property type="entry name" value="P-loop_NTPase"/>
</dbReference>
<dbReference type="RefSeq" id="WP_132128649.1">
    <property type="nucleotide sequence ID" value="NZ_CP042432.1"/>
</dbReference>
<dbReference type="InterPro" id="IPR003439">
    <property type="entry name" value="ABC_transporter-like_ATP-bd"/>
</dbReference>
<evidence type="ECO:0000313" key="11">
    <source>
        <dbReference type="EMBL" id="TCS88444.1"/>
    </source>
</evidence>